<dbReference type="InterPro" id="IPR013321">
    <property type="entry name" value="Arc_rbn_hlx_hlx"/>
</dbReference>
<name>A0ABU2H181_9ACTN</name>
<dbReference type="InterPro" id="IPR053853">
    <property type="entry name" value="FitA-like_RHH"/>
</dbReference>
<dbReference type="EMBL" id="JAVLVT010000001">
    <property type="protein sequence ID" value="MDS1269062.1"/>
    <property type="molecule type" value="Genomic_DNA"/>
</dbReference>
<dbReference type="Pfam" id="PF22513">
    <property type="entry name" value="FitA-like_RHH"/>
    <property type="match status" value="1"/>
</dbReference>
<evidence type="ECO:0000313" key="2">
    <source>
        <dbReference type="EMBL" id="MDS1269062.1"/>
    </source>
</evidence>
<comment type="caution">
    <text evidence="2">The sequence shown here is derived from an EMBL/GenBank/DDBJ whole genome shotgun (WGS) entry which is preliminary data.</text>
</comment>
<dbReference type="SUPFAM" id="SSF47598">
    <property type="entry name" value="Ribbon-helix-helix"/>
    <property type="match status" value="1"/>
</dbReference>
<proteinExistence type="predicted"/>
<evidence type="ECO:0000313" key="3">
    <source>
        <dbReference type="Proteomes" id="UP001250214"/>
    </source>
</evidence>
<keyword evidence="3" id="KW-1185">Reference proteome</keyword>
<dbReference type="Proteomes" id="UP001250214">
    <property type="component" value="Unassembled WGS sequence"/>
</dbReference>
<keyword evidence="2" id="KW-0238">DNA-binding</keyword>
<dbReference type="GO" id="GO:0003677">
    <property type="term" value="F:DNA binding"/>
    <property type="evidence" value="ECO:0007669"/>
    <property type="project" value="UniProtKB-KW"/>
</dbReference>
<reference evidence="3" key="1">
    <citation type="submission" date="2023-07" db="EMBL/GenBank/DDBJ databases">
        <title>Novel species in the genus Lipingzhangella isolated from Sambhar Salt Lake.</title>
        <authorList>
            <person name="Jiya N."/>
            <person name="Kajale S."/>
            <person name="Sharma A."/>
        </authorList>
    </citation>
    <scope>NUCLEOTIDE SEQUENCE [LARGE SCALE GENOMIC DNA]</scope>
    <source>
        <strain evidence="3">LS1_29</strain>
    </source>
</reference>
<protein>
    <submittedName>
        <fullName evidence="2">Arc family DNA-binding protein</fullName>
    </submittedName>
</protein>
<sequence>MATLTIRGLDDQLRDRLRVRAAQHGRSMEAEVRAILKDQLAESPPRLGVGSRIHVRFAALDGMKLDLPMRTKQPRPAAVDE</sequence>
<feature type="domain" description="Antitoxin FitA-like ribbon-helix-helix" evidence="1">
    <location>
        <begin position="2"/>
        <end position="38"/>
    </location>
</feature>
<evidence type="ECO:0000259" key="1">
    <source>
        <dbReference type="Pfam" id="PF22513"/>
    </source>
</evidence>
<organism evidence="2 3">
    <name type="scientific">Lipingzhangella rawalii</name>
    <dbReference type="NCBI Taxonomy" id="2055835"/>
    <lineage>
        <taxon>Bacteria</taxon>
        <taxon>Bacillati</taxon>
        <taxon>Actinomycetota</taxon>
        <taxon>Actinomycetes</taxon>
        <taxon>Streptosporangiales</taxon>
        <taxon>Nocardiopsidaceae</taxon>
        <taxon>Lipingzhangella</taxon>
    </lineage>
</organism>
<accession>A0ABU2H181</accession>
<dbReference type="RefSeq" id="WP_310910576.1">
    <property type="nucleotide sequence ID" value="NZ_JAVLVT010000001.1"/>
</dbReference>
<dbReference type="Gene3D" id="1.10.1220.10">
    <property type="entry name" value="Met repressor-like"/>
    <property type="match status" value="1"/>
</dbReference>
<gene>
    <name evidence="2" type="ORF">RIF23_01995</name>
</gene>
<dbReference type="InterPro" id="IPR010985">
    <property type="entry name" value="Ribbon_hlx_hlx"/>
</dbReference>